<organism evidence="2 3">
    <name type="scientific">Aureobasidium subglaciale (strain EXF-2481)</name>
    <name type="common">Aureobasidium pullulans var. subglaciale</name>
    <dbReference type="NCBI Taxonomy" id="1043005"/>
    <lineage>
        <taxon>Eukaryota</taxon>
        <taxon>Fungi</taxon>
        <taxon>Dikarya</taxon>
        <taxon>Ascomycota</taxon>
        <taxon>Pezizomycotina</taxon>
        <taxon>Dothideomycetes</taxon>
        <taxon>Dothideomycetidae</taxon>
        <taxon>Dothideales</taxon>
        <taxon>Saccotheciaceae</taxon>
        <taxon>Aureobasidium</taxon>
    </lineage>
</organism>
<dbReference type="AlphaFoldDB" id="A0A074ZC66"/>
<sequence length="115" mass="12963">MLTFAAISLFLSVSAGAVITDIQRPPSQDISVPTPGHINQTRFTSNDMNDITYRLNHNTVKSLLRDASYVLRSAGIRTRESYIWLHRQAKSTLRILARRKKHGEIAPPQAQDIHV</sequence>
<keyword evidence="1" id="KW-0732">Signal</keyword>
<feature type="chain" id="PRO_5001704033" evidence="1">
    <location>
        <begin position="17"/>
        <end position="115"/>
    </location>
</feature>
<feature type="signal peptide" evidence="1">
    <location>
        <begin position="1"/>
        <end position="16"/>
    </location>
</feature>
<dbReference type="HOGENOM" id="CLU_2108577_0_0_1"/>
<dbReference type="RefSeq" id="XP_013345093.1">
    <property type="nucleotide sequence ID" value="XM_013489639.1"/>
</dbReference>
<gene>
    <name evidence="2" type="ORF">AUEXF2481DRAFT_632902</name>
</gene>
<evidence type="ECO:0000313" key="3">
    <source>
        <dbReference type="Proteomes" id="UP000030641"/>
    </source>
</evidence>
<proteinExistence type="predicted"/>
<evidence type="ECO:0000313" key="2">
    <source>
        <dbReference type="EMBL" id="KEQ96321.1"/>
    </source>
</evidence>
<keyword evidence="3" id="KW-1185">Reference proteome</keyword>
<evidence type="ECO:0000256" key="1">
    <source>
        <dbReference type="SAM" id="SignalP"/>
    </source>
</evidence>
<protein>
    <submittedName>
        <fullName evidence="2">Uncharacterized protein</fullName>
    </submittedName>
</protein>
<accession>A0A074ZC66</accession>
<dbReference type="GeneID" id="25369741"/>
<dbReference type="InParanoid" id="A0A074ZC66"/>
<reference evidence="2 3" key="1">
    <citation type="journal article" date="2014" name="BMC Genomics">
        <title>Genome sequencing of four Aureobasidium pullulans varieties: biotechnological potential, stress tolerance, and description of new species.</title>
        <authorList>
            <person name="Gostin Ar C."/>
            <person name="Ohm R.A."/>
            <person name="Kogej T."/>
            <person name="Sonjak S."/>
            <person name="Turk M."/>
            <person name="Zajc J."/>
            <person name="Zalar P."/>
            <person name="Grube M."/>
            <person name="Sun H."/>
            <person name="Han J."/>
            <person name="Sharma A."/>
            <person name="Chiniquy J."/>
            <person name="Ngan C.Y."/>
            <person name="Lipzen A."/>
            <person name="Barry K."/>
            <person name="Grigoriev I.V."/>
            <person name="Gunde-Cimerman N."/>
        </authorList>
    </citation>
    <scope>NUCLEOTIDE SEQUENCE [LARGE SCALE GENOMIC DNA]</scope>
    <source>
        <strain evidence="2 3">EXF-2481</strain>
    </source>
</reference>
<name>A0A074ZC66_AURSE</name>
<dbReference type="Proteomes" id="UP000030641">
    <property type="component" value="Unassembled WGS sequence"/>
</dbReference>
<dbReference type="EMBL" id="KL584756">
    <property type="protein sequence ID" value="KEQ96321.1"/>
    <property type="molecule type" value="Genomic_DNA"/>
</dbReference>